<keyword evidence="3" id="KW-0804">Transcription</keyword>
<evidence type="ECO:0000256" key="3">
    <source>
        <dbReference type="ARBA" id="ARBA00023163"/>
    </source>
</evidence>
<dbReference type="InterPro" id="IPR009057">
    <property type="entry name" value="Homeodomain-like_sf"/>
</dbReference>
<proteinExistence type="predicted"/>
<dbReference type="Pfam" id="PF13305">
    <property type="entry name" value="TetR_C_33"/>
    <property type="match status" value="1"/>
</dbReference>
<protein>
    <submittedName>
        <fullName evidence="6">TetR family transcriptional regulator</fullName>
    </submittedName>
</protein>
<evidence type="ECO:0000256" key="4">
    <source>
        <dbReference type="PROSITE-ProRule" id="PRU00335"/>
    </source>
</evidence>
<dbReference type="EMBL" id="BMLM01000002">
    <property type="protein sequence ID" value="GGN86954.1"/>
    <property type="molecule type" value="Genomic_DNA"/>
</dbReference>
<dbReference type="InterPro" id="IPR025996">
    <property type="entry name" value="MT1864/Rv1816-like_C"/>
</dbReference>
<dbReference type="Proteomes" id="UP000626982">
    <property type="component" value="Unassembled WGS sequence"/>
</dbReference>
<sequence length="197" mass="21132">MGRPRLHDEQLRQRLLDAATDLMAAEGPDFSLRPLVASVGTSTSAVYSLFGSRGELVEAITLRAVRSFVDAQLDAPAGSPMERVLGLAHACRAWAHEHRTMFQVVFGGARGSAAVEEARERTMQPLLEVVQDAVAQGVLEGDPQVAARTIFAALHGSISLELLGLHSADEADALFDAQLAALWRSWATPEHRDAVAA</sequence>
<dbReference type="InterPro" id="IPR036271">
    <property type="entry name" value="Tet_transcr_reg_TetR-rel_C_sf"/>
</dbReference>
<accession>A0ABQ2KN26</accession>
<dbReference type="Pfam" id="PF00440">
    <property type="entry name" value="TetR_N"/>
    <property type="match status" value="1"/>
</dbReference>
<dbReference type="Gene3D" id="1.10.357.10">
    <property type="entry name" value="Tetracycline Repressor, domain 2"/>
    <property type="match status" value="1"/>
</dbReference>
<feature type="DNA-binding region" description="H-T-H motif" evidence="4">
    <location>
        <begin position="31"/>
        <end position="50"/>
    </location>
</feature>
<dbReference type="PROSITE" id="PS50977">
    <property type="entry name" value="HTH_TETR_2"/>
    <property type="match status" value="1"/>
</dbReference>
<dbReference type="InterPro" id="IPR050109">
    <property type="entry name" value="HTH-type_TetR-like_transc_reg"/>
</dbReference>
<dbReference type="RefSeq" id="WP_188718264.1">
    <property type="nucleotide sequence ID" value="NZ_BAABBD010000003.1"/>
</dbReference>
<keyword evidence="2 4" id="KW-0238">DNA-binding</keyword>
<evidence type="ECO:0000259" key="5">
    <source>
        <dbReference type="PROSITE" id="PS50977"/>
    </source>
</evidence>
<evidence type="ECO:0000313" key="7">
    <source>
        <dbReference type="Proteomes" id="UP000626982"/>
    </source>
</evidence>
<comment type="caution">
    <text evidence="6">The sequence shown here is derived from an EMBL/GenBank/DDBJ whole genome shotgun (WGS) entry which is preliminary data.</text>
</comment>
<dbReference type="PANTHER" id="PTHR30055">
    <property type="entry name" value="HTH-TYPE TRANSCRIPTIONAL REGULATOR RUTR"/>
    <property type="match status" value="1"/>
</dbReference>
<evidence type="ECO:0000313" key="6">
    <source>
        <dbReference type="EMBL" id="GGN86954.1"/>
    </source>
</evidence>
<feature type="domain" description="HTH tetR-type" evidence="5">
    <location>
        <begin position="9"/>
        <end position="68"/>
    </location>
</feature>
<dbReference type="InterPro" id="IPR001647">
    <property type="entry name" value="HTH_TetR"/>
</dbReference>
<organism evidence="6 7">
    <name type="scientific">Agrococcus terreus</name>
    <dbReference type="NCBI Taxonomy" id="574649"/>
    <lineage>
        <taxon>Bacteria</taxon>
        <taxon>Bacillati</taxon>
        <taxon>Actinomycetota</taxon>
        <taxon>Actinomycetes</taxon>
        <taxon>Micrococcales</taxon>
        <taxon>Microbacteriaceae</taxon>
        <taxon>Agrococcus</taxon>
    </lineage>
</organism>
<dbReference type="SUPFAM" id="SSF46689">
    <property type="entry name" value="Homeodomain-like"/>
    <property type="match status" value="1"/>
</dbReference>
<dbReference type="SUPFAM" id="SSF48498">
    <property type="entry name" value="Tetracyclin repressor-like, C-terminal domain"/>
    <property type="match status" value="1"/>
</dbReference>
<keyword evidence="7" id="KW-1185">Reference proteome</keyword>
<evidence type="ECO:0000256" key="1">
    <source>
        <dbReference type="ARBA" id="ARBA00023015"/>
    </source>
</evidence>
<name>A0ABQ2KN26_9MICO</name>
<gene>
    <name evidence="6" type="ORF">GCM10010968_20990</name>
</gene>
<dbReference type="PANTHER" id="PTHR30055:SF243">
    <property type="entry name" value="HTH-TYPE TRANSCRIPTIONAL REGULATOR RV1816"/>
    <property type="match status" value="1"/>
</dbReference>
<evidence type="ECO:0000256" key="2">
    <source>
        <dbReference type="ARBA" id="ARBA00023125"/>
    </source>
</evidence>
<reference evidence="7" key="1">
    <citation type="journal article" date="2019" name="Int. J. Syst. Evol. Microbiol.">
        <title>The Global Catalogue of Microorganisms (GCM) 10K type strain sequencing project: providing services to taxonomists for standard genome sequencing and annotation.</title>
        <authorList>
            <consortium name="The Broad Institute Genomics Platform"/>
            <consortium name="The Broad Institute Genome Sequencing Center for Infectious Disease"/>
            <person name="Wu L."/>
            <person name="Ma J."/>
        </authorList>
    </citation>
    <scope>NUCLEOTIDE SEQUENCE [LARGE SCALE GENOMIC DNA]</scope>
    <source>
        <strain evidence="7">CGMCC 1.6960</strain>
    </source>
</reference>
<keyword evidence="1" id="KW-0805">Transcription regulation</keyword>